<feature type="transmembrane region" description="Helical" evidence="1">
    <location>
        <begin position="52"/>
        <end position="75"/>
    </location>
</feature>
<feature type="transmembrane region" description="Helical" evidence="1">
    <location>
        <begin position="81"/>
        <end position="99"/>
    </location>
</feature>
<dbReference type="Proteomes" id="UP000249396">
    <property type="component" value="Unassembled WGS sequence"/>
</dbReference>
<proteinExistence type="predicted"/>
<dbReference type="EMBL" id="QJPH01000314">
    <property type="protein sequence ID" value="PZN78666.1"/>
    <property type="molecule type" value="Genomic_DNA"/>
</dbReference>
<accession>A0A2W4R6R6</accession>
<comment type="caution">
    <text evidence="2">The sequence shown here is derived from an EMBL/GenBank/DDBJ whole genome shotgun (WGS) entry which is preliminary data.</text>
</comment>
<gene>
    <name evidence="2" type="ORF">DM484_12340</name>
</gene>
<feature type="transmembrane region" description="Helical" evidence="1">
    <location>
        <begin position="111"/>
        <end position="132"/>
    </location>
</feature>
<protein>
    <submittedName>
        <fullName evidence="2">Uncharacterized protein</fullName>
    </submittedName>
</protein>
<evidence type="ECO:0000313" key="3">
    <source>
        <dbReference type="Proteomes" id="UP000249396"/>
    </source>
</evidence>
<evidence type="ECO:0000313" key="2">
    <source>
        <dbReference type="EMBL" id="PZN78666.1"/>
    </source>
</evidence>
<keyword evidence="1" id="KW-0812">Transmembrane</keyword>
<dbReference type="AlphaFoldDB" id="A0A2W4R6R6"/>
<organism evidence="2 3">
    <name type="scientific">Candidatus Methylumidiphilus alinenensis</name>
    <dbReference type="NCBI Taxonomy" id="2202197"/>
    <lineage>
        <taxon>Bacteria</taxon>
        <taxon>Pseudomonadati</taxon>
        <taxon>Pseudomonadota</taxon>
        <taxon>Gammaproteobacteria</taxon>
        <taxon>Methylococcales</taxon>
        <taxon>Candidatus Methylumidiphilus</taxon>
    </lineage>
</organism>
<keyword evidence="1" id="KW-1133">Transmembrane helix</keyword>
<sequence length="135" mass="14201">MSFQGAGGTPGGVGSFIIGFVMMCSGFYLLLHSIHVSNSFSFGASLYQIPMFGYSASITGGTLLIPFVFGIGMIFYNARNLIGWALVVGAVSAMVIGVLSGLRFTLHDMTLFDLLTILVLSIGGLGLFLSSLRST</sequence>
<feature type="transmembrane region" description="Helical" evidence="1">
    <location>
        <begin position="12"/>
        <end position="31"/>
    </location>
</feature>
<evidence type="ECO:0000256" key="1">
    <source>
        <dbReference type="SAM" id="Phobius"/>
    </source>
</evidence>
<reference evidence="2 3" key="1">
    <citation type="journal article" date="2018" name="Aquat. Microb. Ecol.">
        <title>Gammaproteobacterial methanotrophs dominate.</title>
        <authorList>
            <person name="Rissanen A.J."/>
            <person name="Saarenheimo J."/>
            <person name="Tiirola M."/>
            <person name="Peura S."/>
            <person name="Aalto S.L."/>
            <person name="Karvinen A."/>
            <person name="Nykanen H."/>
        </authorList>
    </citation>
    <scope>NUCLEOTIDE SEQUENCE [LARGE SCALE GENOMIC DNA]</scope>
    <source>
        <strain evidence="2">AMbin10</strain>
    </source>
</reference>
<name>A0A2W4R6R6_9GAMM</name>
<keyword evidence="1" id="KW-0472">Membrane</keyword>